<dbReference type="FunFam" id="1.10.10.60:FF:000012">
    <property type="entry name" value="Metastasis-associated 1 family, member 3"/>
    <property type="match status" value="1"/>
</dbReference>
<dbReference type="GO" id="GO:0008270">
    <property type="term" value="F:zinc ion binding"/>
    <property type="evidence" value="ECO:0007669"/>
    <property type="project" value="UniProtKB-KW"/>
</dbReference>
<dbReference type="EnsemblMetazoa" id="XM_019915370.1">
    <property type="protein sequence ID" value="XP_019770929.1"/>
    <property type="gene ID" value="LOC109544944"/>
</dbReference>
<comment type="subcellular location">
    <subcellularLocation>
        <location evidence="1">Nucleus</location>
    </subcellularLocation>
</comment>
<feature type="domain" description="ELM2" evidence="13">
    <location>
        <begin position="1046"/>
        <end position="1135"/>
    </location>
</feature>
<feature type="compositionally biased region" description="Low complexity" evidence="11">
    <location>
        <begin position="292"/>
        <end position="307"/>
    </location>
</feature>
<evidence type="ECO:0000256" key="9">
    <source>
        <dbReference type="ARBA" id="ARBA00023242"/>
    </source>
</evidence>
<evidence type="ECO:0000256" key="6">
    <source>
        <dbReference type="ARBA" id="ARBA00023015"/>
    </source>
</evidence>
<evidence type="ECO:0000256" key="7">
    <source>
        <dbReference type="ARBA" id="ARBA00023125"/>
    </source>
</evidence>
<sequence length="1372" mass="150755">MREKCNDTVTASFDFFDSSSAHDLTLSPQTLSNTTEALINDNSDSLGLPADNDTVSTTTKDDGKPGRSSPDLKGKRPKTKPTSPNRQGPQQCTVCSKVFGNASALAKHKLTHSDERKYICTVCNKAFKRQDHLNGHMLTHRNKKPYECKADGCGKSYCDARSLRRHTENHHVPPSTSSSSTTMSPAQGAAAGDAASPHGSSCIQYAPPPTGSPPVKDSSKEGKSQLQQLLSTEPAKCAGRSNDGLTKEQLDLIHQIMEQTQRQNQVVSSPSSTKPSPKKKSRSKEKTVAAASSTSWSPSSQQQQCMQVKTISSGASSPQSKVTTTTPSTPSPTAQDKQPILKPVECNLCKRRFKNIPALNGHMRLHGGYFKKDPDTKKLDKKEQTGPPLQTASSSVRALIEEKIINKRNSSPSTRHVEAISHTTSATQVDMDHKHTSFVVPAPPHLVLDKHRRHSDAEALKSSKSYQEAQAIADLIVKREKICVKRTTSDPGQAAHLLQYRSDSFSLDNVEIYQDERQFVTPSLEDEVFSNNTMMIQGVDPSHLSQISFQSESLDDNLLIKDDNLLTIKEEGLLDMKNEGDEDLQELSLDDIASLHEEPMTISQQSIQIPVNQELQAVLNSPLPESLAEFSTYHSSKNLEIQSPGYPTHSPGAYARSPHTFTTQSPLQSPMIRHDSPGFAYPTPPASHEGQSPCFGQNMNVSMVSPNDDFGQMVERGIDEPPQASSPLSAAFYTSTMSSSAAVEEAIQEILPGESINEDNLYPLSNTPPSQSENDSLGLTPVPSPRVTTSMPSPHPSNTYSSSPKASSQASALPQWGSGTSATLMLPNSEDPLLSSQPKDFVLKKRIQLNGVPVRLLSNNGLIELNGGNFTGLLVDANGELKLIQTSSSGCATKNFVLSNAQLVTTSSQEIGTKDGRVKVQKLTLAKAVPNQTSTKIITTNRCKIVNEARREECNDVFLSPTTIPTSSPIKQARKRLRTEPLQLPVFHQSKLRTTRSKPQGSTRFTPQPILNPQRPGSGLYANIKYKFGEDGSTWGDPIPETDSTPHINIGPQNQCTIPTYTSVPKRMSPQPVYEDLLWDPGISSCTDSEVDMYLEFACCAAIPGGGRNKEYAMHLLHMCGGNIHDAMLRLMQPSPHLPADHPLLAYSYSESDKWTSAETELFHRCLLKFDKDFIRIAEEIKSKSVKQCIQFYYVWKKVCSDEYSRLKALRQMKRNHRNVSDSDDKPYPDVKLLGIADSESPMRNFLCEYPDCSASFNSRAALNGHIRIHGGTARNSPTPTVSDRRNATSASFSVSTTICHPDSTDQEYPCKICGKVFSKIKSRSAHMKSHRPPDAEPSKRRNSELKEHREHKESKDLSSSYEPSVPSPFSL</sequence>
<evidence type="ECO:0000256" key="10">
    <source>
        <dbReference type="PROSITE-ProRule" id="PRU00042"/>
    </source>
</evidence>
<feature type="compositionally biased region" description="Low complexity" evidence="11">
    <location>
        <begin position="801"/>
        <end position="812"/>
    </location>
</feature>
<reference evidence="16" key="1">
    <citation type="journal article" date="2013" name="Genome Biol.">
        <title>Draft genome of the mountain pine beetle, Dendroctonus ponderosae Hopkins, a major forest pest.</title>
        <authorList>
            <person name="Keeling C.I."/>
            <person name="Yuen M.M."/>
            <person name="Liao N.Y."/>
            <person name="Docking T.R."/>
            <person name="Chan S.K."/>
            <person name="Taylor G.A."/>
            <person name="Palmquist D.L."/>
            <person name="Jackman S.D."/>
            <person name="Nguyen A."/>
            <person name="Li M."/>
            <person name="Henderson H."/>
            <person name="Janes J.K."/>
            <person name="Zhao Y."/>
            <person name="Pandoh P."/>
            <person name="Moore R."/>
            <person name="Sperling F.A."/>
            <person name="Huber D.P."/>
            <person name="Birol I."/>
            <person name="Jones S.J."/>
            <person name="Bohlmann J."/>
        </authorList>
    </citation>
    <scope>NUCLEOTIDE SEQUENCE</scope>
</reference>
<dbReference type="Proteomes" id="UP000019118">
    <property type="component" value="Unassembled WGS sequence"/>
</dbReference>
<feature type="region of interest" description="Disordered" evidence="11">
    <location>
        <begin position="41"/>
        <end position="91"/>
    </location>
</feature>
<dbReference type="SMART" id="SM00355">
    <property type="entry name" value="ZnF_C2H2"/>
    <property type="match status" value="6"/>
</dbReference>
<feature type="compositionally biased region" description="Polar residues" evidence="11">
    <location>
        <begin position="80"/>
        <end position="91"/>
    </location>
</feature>
<dbReference type="InterPro" id="IPR001005">
    <property type="entry name" value="SANT/Myb"/>
</dbReference>
<feature type="compositionally biased region" description="Polar residues" evidence="11">
    <location>
        <begin position="1358"/>
        <end position="1372"/>
    </location>
</feature>
<dbReference type="Pfam" id="PF00096">
    <property type="entry name" value="zf-C2H2"/>
    <property type="match status" value="2"/>
</dbReference>
<dbReference type="GO" id="GO:0003714">
    <property type="term" value="F:transcription corepressor activity"/>
    <property type="evidence" value="ECO:0007669"/>
    <property type="project" value="TreeGrafter"/>
</dbReference>
<evidence type="ECO:0008006" key="17">
    <source>
        <dbReference type="Google" id="ProtNLM"/>
    </source>
</evidence>
<feature type="compositionally biased region" description="Low complexity" evidence="11">
    <location>
        <begin position="173"/>
        <end position="201"/>
    </location>
</feature>
<dbReference type="GO" id="GO:0005667">
    <property type="term" value="C:transcription regulator complex"/>
    <property type="evidence" value="ECO:0007669"/>
    <property type="project" value="TreeGrafter"/>
</dbReference>
<dbReference type="FunFam" id="3.30.160.60:FF:000744">
    <property type="entry name" value="zinc finger E-box-binding homeobox 1"/>
    <property type="match status" value="1"/>
</dbReference>
<dbReference type="SMART" id="SM01189">
    <property type="entry name" value="ELM2"/>
    <property type="match status" value="1"/>
</dbReference>
<evidence type="ECO:0000259" key="13">
    <source>
        <dbReference type="PROSITE" id="PS51156"/>
    </source>
</evidence>
<evidence type="ECO:0000256" key="4">
    <source>
        <dbReference type="ARBA" id="ARBA00022771"/>
    </source>
</evidence>
<dbReference type="Pfam" id="PF01448">
    <property type="entry name" value="ELM2"/>
    <property type="match status" value="1"/>
</dbReference>
<feature type="domain" description="C2H2-type" evidence="12">
    <location>
        <begin position="1309"/>
        <end position="1336"/>
    </location>
</feature>
<feature type="compositionally biased region" description="Basic and acidic residues" evidence="11">
    <location>
        <begin position="371"/>
        <end position="384"/>
    </location>
</feature>
<keyword evidence="16" id="KW-1185">Reference proteome</keyword>
<evidence type="ECO:0000256" key="1">
    <source>
        <dbReference type="ARBA" id="ARBA00004123"/>
    </source>
</evidence>
<dbReference type="Gene3D" id="1.10.10.60">
    <property type="entry name" value="Homeodomain-like"/>
    <property type="match status" value="1"/>
</dbReference>
<feature type="region of interest" description="Disordered" evidence="11">
    <location>
        <begin position="166"/>
        <end position="242"/>
    </location>
</feature>
<proteinExistence type="predicted"/>
<dbReference type="PROSITE" id="PS00028">
    <property type="entry name" value="ZINC_FINGER_C2H2_1"/>
    <property type="match status" value="5"/>
</dbReference>
<name>A0AAR5QCI0_DENPD</name>
<organism evidence="15 16">
    <name type="scientific">Dendroctonus ponderosae</name>
    <name type="common">Mountain pine beetle</name>
    <dbReference type="NCBI Taxonomy" id="77166"/>
    <lineage>
        <taxon>Eukaryota</taxon>
        <taxon>Metazoa</taxon>
        <taxon>Ecdysozoa</taxon>
        <taxon>Arthropoda</taxon>
        <taxon>Hexapoda</taxon>
        <taxon>Insecta</taxon>
        <taxon>Pterygota</taxon>
        <taxon>Neoptera</taxon>
        <taxon>Endopterygota</taxon>
        <taxon>Coleoptera</taxon>
        <taxon>Polyphaga</taxon>
        <taxon>Cucujiformia</taxon>
        <taxon>Curculionidae</taxon>
        <taxon>Scolytinae</taxon>
        <taxon>Dendroctonus</taxon>
    </lineage>
</organism>
<dbReference type="PROSITE" id="PS51156">
    <property type="entry name" value="ELM2"/>
    <property type="match status" value="1"/>
</dbReference>
<dbReference type="InterPro" id="IPR036236">
    <property type="entry name" value="Znf_C2H2_sf"/>
</dbReference>
<dbReference type="Pfam" id="PF13912">
    <property type="entry name" value="zf-C2H2_6"/>
    <property type="match status" value="3"/>
</dbReference>
<evidence type="ECO:0000313" key="16">
    <source>
        <dbReference type="Proteomes" id="UP000019118"/>
    </source>
</evidence>
<keyword evidence="4 10" id="KW-0863">Zinc-finger</keyword>
<evidence type="ECO:0000313" key="15">
    <source>
        <dbReference type="EnsemblMetazoa" id="XP_019770929.1"/>
    </source>
</evidence>
<feature type="region of interest" description="Disordered" evidence="11">
    <location>
        <begin position="993"/>
        <end position="1016"/>
    </location>
</feature>
<dbReference type="SUPFAM" id="SSF46689">
    <property type="entry name" value="Homeodomain-like"/>
    <property type="match status" value="1"/>
</dbReference>
<dbReference type="GO" id="GO:0003677">
    <property type="term" value="F:DNA binding"/>
    <property type="evidence" value="ECO:0007669"/>
    <property type="project" value="UniProtKB-KW"/>
</dbReference>
<evidence type="ECO:0000256" key="3">
    <source>
        <dbReference type="ARBA" id="ARBA00022737"/>
    </source>
</evidence>
<evidence type="ECO:0000259" key="14">
    <source>
        <dbReference type="PROSITE" id="PS51293"/>
    </source>
</evidence>
<evidence type="ECO:0000259" key="12">
    <source>
        <dbReference type="PROSITE" id="PS50157"/>
    </source>
</evidence>
<feature type="compositionally biased region" description="Polar residues" evidence="11">
    <location>
        <begin position="786"/>
        <end position="800"/>
    </location>
</feature>
<dbReference type="PROSITE" id="PS51293">
    <property type="entry name" value="SANT"/>
    <property type="match status" value="1"/>
</dbReference>
<feature type="region of interest" description="Disordered" evidence="11">
    <location>
        <begin position="757"/>
        <end position="831"/>
    </location>
</feature>
<dbReference type="InterPro" id="IPR051066">
    <property type="entry name" value="Trans_reg/Corepressor"/>
</dbReference>
<feature type="region of interest" description="Disordered" evidence="11">
    <location>
        <begin position="1324"/>
        <end position="1372"/>
    </location>
</feature>
<feature type="domain" description="C2H2-type" evidence="12">
    <location>
        <begin position="118"/>
        <end position="145"/>
    </location>
</feature>
<feature type="domain" description="C2H2-type" evidence="12">
    <location>
        <begin position="90"/>
        <end position="117"/>
    </location>
</feature>
<dbReference type="InterPro" id="IPR000949">
    <property type="entry name" value="ELM2_dom"/>
</dbReference>
<reference evidence="15" key="2">
    <citation type="submission" date="2024-08" db="UniProtKB">
        <authorList>
            <consortium name="EnsemblMetazoa"/>
        </authorList>
    </citation>
    <scope>IDENTIFICATION</scope>
</reference>
<dbReference type="GO" id="GO:0006357">
    <property type="term" value="P:regulation of transcription by RNA polymerase II"/>
    <property type="evidence" value="ECO:0007669"/>
    <property type="project" value="TreeGrafter"/>
</dbReference>
<keyword evidence="5" id="KW-0862">Zinc</keyword>
<dbReference type="GO" id="GO:0000118">
    <property type="term" value="C:histone deacetylase complex"/>
    <property type="evidence" value="ECO:0007669"/>
    <property type="project" value="TreeGrafter"/>
</dbReference>
<feature type="domain" description="C2H2-type" evidence="12">
    <location>
        <begin position="344"/>
        <end position="371"/>
    </location>
</feature>
<feature type="compositionally biased region" description="Basic and acidic residues" evidence="11">
    <location>
        <begin position="1332"/>
        <end position="1357"/>
    </location>
</feature>
<accession>A0AAR5QCI0</accession>
<feature type="domain" description="C2H2-type" evidence="12">
    <location>
        <begin position="146"/>
        <end position="170"/>
    </location>
</feature>
<dbReference type="InterPro" id="IPR009057">
    <property type="entry name" value="Homeodomain-like_sf"/>
</dbReference>
<feature type="compositionally biased region" description="Polar residues" evidence="11">
    <location>
        <begin position="763"/>
        <end position="777"/>
    </location>
</feature>
<feature type="compositionally biased region" description="Polar residues" evidence="11">
    <location>
        <begin position="997"/>
        <end position="1011"/>
    </location>
</feature>
<dbReference type="InterPro" id="IPR013087">
    <property type="entry name" value="Znf_C2H2_type"/>
</dbReference>
<evidence type="ECO:0000256" key="11">
    <source>
        <dbReference type="SAM" id="MobiDB-lite"/>
    </source>
</evidence>
<dbReference type="Gene3D" id="3.30.160.60">
    <property type="entry name" value="Classic Zinc Finger"/>
    <property type="match status" value="5"/>
</dbReference>
<keyword evidence="7" id="KW-0238">DNA-binding</keyword>
<protein>
    <recommendedName>
        <fullName evidence="17">Transcriptional-regulating factor 1</fullName>
    </recommendedName>
</protein>
<evidence type="ECO:0000256" key="5">
    <source>
        <dbReference type="ARBA" id="ARBA00022833"/>
    </source>
</evidence>
<dbReference type="PROSITE" id="PS50157">
    <property type="entry name" value="ZINC_FINGER_C2H2_2"/>
    <property type="match status" value="6"/>
</dbReference>
<feature type="domain" description="C2H2-type" evidence="12">
    <location>
        <begin position="1246"/>
        <end position="1275"/>
    </location>
</feature>
<feature type="region of interest" description="Disordered" evidence="11">
    <location>
        <begin position="371"/>
        <end position="395"/>
    </location>
</feature>
<keyword evidence="3" id="KW-0677">Repeat</keyword>
<dbReference type="InterPro" id="IPR017884">
    <property type="entry name" value="SANT_dom"/>
</dbReference>
<dbReference type="Pfam" id="PF00249">
    <property type="entry name" value="Myb_DNA-binding"/>
    <property type="match status" value="1"/>
</dbReference>
<dbReference type="SUPFAM" id="SSF57667">
    <property type="entry name" value="beta-beta-alpha zinc fingers"/>
    <property type="match status" value="3"/>
</dbReference>
<keyword evidence="6" id="KW-0805">Transcription regulation</keyword>
<evidence type="ECO:0000256" key="2">
    <source>
        <dbReference type="ARBA" id="ARBA00022723"/>
    </source>
</evidence>
<feature type="domain" description="SANT" evidence="14">
    <location>
        <begin position="1150"/>
        <end position="1201"/>
    </location>
</feature>
<dbReference type="PANTHER" id="PTHR16089:SF40">
    <property type="entry name" value="SUPPRESSOR OF ACTIVATED EGL-4 PROTEIN 1"/>
    <property type="match status" value="1"/>
</dbReference>
<dbReference type="FunFam" id="3.30.160.60:FF:000656">
    <property type="entry name" value="Zinc finger protein 541"/>
    <property type="match status" value="1"/>
</dbReference>
<feature type="compositionally biased region" description="Basic and acidic residues" evidence="11">
    <location>
        <begin position="59"/>
        <end position="74"/>
    </location>
</feature>
<keyword evidence="8" id="KW-0804">Transcription</keyword>
<feature type="compositionally biased region" description="Low complexity" evidence="11">
    <location>
        <begin position="316"/>
        <end position="333"/>
    </location>
</feature>
<feature type="region of interest" description="Disordered" evidence="11">
    <location>
        <begin position="260"/>
        <end position="339"/>
    </location>
</feature>
<evidence type="ECO:0000256" key="8">
    <source>
        <dbReference type="ARBA" id="ARBA00023163"/>
    </source>
</evidence>
<dbReference type="PANTHER" id="PTHR16089">
    <property type="entry name" value="REST COREPRESSOR COREST PROTEIN-RELATED"/>
    <property type="match status" value="1"/>
</dbReference>
<dbReference type="SMART" id="SM00717">
    <property type="entry name" value="SANT"/>
    <property type="match status" value="1"/>
</dbReference>
<keyword evidence="9" id="KW-0539">Nucleus</keyword>
<keyword evidence="2" id="KW-0479">Metal-binding</keyword>